<dbReference type="GO" id="GO:0032922">
    <property type="term" value="P:circadian regulation of gene expression"/>
    <property type="evidence" value="ECO:0007669"/>
    <property type="project" value="TreeGrafter"/>
</dbReference>
<keyword evidence="9" id="KW-1185">Reference proteome</keyword>
<dbReference type="GO" id="GO:0003677">
    <property type="term" value="F:DNA binding"/>
    <property type="evidence" value="ECO:0007669"/>
    <property type="project" value="TreeGrafter"/>
</dbReference>
<comment type="similarity">
    <text evidence="1">Belongs to the DNA photolyase class-1 family.</text>
</comment>
<dbReference type="GO" id="GO:0043153">
    <property type="term" value="P:entrainment of circadian clock by photoperiod"/>
    <property type="evidence" value="ECO:0007669"/>
    <property type="project" value="TreeGrafter"/>
</dbReference>
<evidence type="ECO:0000256" key="2">
    <source>
        <dbReference type="ARBA" id="ARBA00022630"/>
    </source>
</evidence>
<dbReference type="InterPro" id="IPR036134">
    <property type="entry name" value="Crypto/Photolyase_FAD-like_sf"/>
</dbReference>
<keyword evidence="3 4" id="KW-0274">FAD</keyword>
<evidence type="ECO:0000256" key="5">
    <source>
        <dbReference type="PIRSR" id="PIRSR602081-2"/>
    </source>
</evidence>
<evidence type="ECO:0000259" key="7">
    <source>
        <dbReference type="PROSITE" id="PS51645"/>
    </source>
</evidence>
<evidence type="ECO:0000313" key="9">
    <source>
        <dbReference type="Proteomes" id="UP000738349"/>
    </source>
</evidence>
<evidence type="ECO:0000256" key="4">
    <source>
        <dbReference type="PIRSR" id="PIRSR602081-1"/>
    </source>
</evidence>
<evidence type="ECO:0000256" key="1">
    <source>
        <dbReference type="ARBA" id="ARBA00005862"/>
    </source>
</evidence>
<reference evidence="8" key="1">
    <citation type="journal article" date="2021" name="Nat. Commun.">
        <title>Genetic determinants of endophytism in the Arabidopsis root mycobiome.</title>
        <authorList>
            <person name="Mesny F."/>
            <person name="Miyauchi S."/>
            <person name="Thiergart T."/>
            <person name="Pickel B."/>
            <person name="Atanasova L."/>
            <person name="Karlsson M."/>
            <person name="Huettel B."/>
            <person name="Barry K.W."/>
            <person name="Haridas S."/>
            <person name="Chen C."/>
            <person name="Bauer D."/>
            <person name="Andreopoulos W."/>
            <person name="Pangilinan J."/>
            <person name="LaButti K."/>
            <person name="Riley R."/>
            <person name="Lipzen A."/>
            <person name="Clum A."/>
            <person name="Drula E."/>
            <person name="Henrissat B."/>
            <person name="Kohler A."/>
            <person name="Grigoriev I.V."/>
            <person name="Martin F.M."/>
            <person name="Hacquard S."/>
        </authorList>
    </citation>
    <scope>NUCLEOTIDE SEQUENCE</scope>
    <source>
        <strain evidence="8">MPI-CAGE-AT-0147</strain>
    </source>
</reference>
<dbReference type="InterPro" id="IPR036155">
    <property type="entry name" value="Crypto/Photolyase_N_sf"/>
</dbReference>
<protein>
    <submittedName>
        <fullName evidence="8">FAD binding domain of DNA photolyase-domain-containing protein</fullName>
    </submittedName>
</protein>
<feature type="site" description="Electron transfer via tryptophanyl radical" evidence="5">
    <location>
        <position position="425"/>
    </location>
</feature>
<feature type="binding site" evidence="4">
    <location>
        <begin position="318"/>
        <end position="325"/>
    </location>
    <ligand>
        <name>FAD</name>
        <dbReference type="ChEBI" id="CHEBI:57692"/>
    </ligand>
</feature>
<feature type="region of interest" description="Disordered" evidence="6">
    <location>
        <begin position="166"/>
        <end position="215"/>
    </location>
</feature>
<comment type="cofactor">
    <cofactor evidence="4">
        <name>FAD</name>
        <dbReference type="ChEBI" id="CHEBI:57692"/>
    </cofactor>
    <text evidence="4">Binds 1 FAD per subunit.</text>
</comment>
<dbReference type="InterPro" id="IPR006050">
    <property type="entry name" value="DNA_photolyase_N"/>
</dbReference>
<dbReference type="SUPFAM" id="SSF52425">
    <property type="entry name" value="Cryptochrome/photolyase, N-terminal domain"/>
    <property type="match status" value="1"/>
</dbReference>
<feature type="binding site" evidence="4">
    <location>
        <begin position="276"/>
        <end position="280"/>
    </location>
    <ligand>
        <name>FAD</name>
        <dbReference type="ChEBI" id="CHEBI:57692"/>
    </ligand>
</feature>
<comment type="caution">
    <text evidence="8">The sequence shown here is derived from an EMBL/GenBank/DDBJ whole genome shotgun (WGS) entry which is preliminary data.</text>
</comment>
<dbReference type="PANTHER" id="PTHR11455">
    <property type="entry name" value="CRYPTOCHROME"/>
    <property type="match status" value="1"/>
</dbReference>
<dbReference type="InterPro" id="IPR005101">
    <property type="entry name" value="Cryptochr/Photolyase_FAD-bd"/>
</dbReference>
<dbReference type="PROSITE" id="PS51645">
    <property type="entry name" value="PHR_CRY_ALPHA_BETA"/>
    <property type="match status" value="1"/>
</dbReference>
<dbReference type="Gene3D" id="1.10.579.10">
    <property type="entry name" value="DNA Cyclobutane Dipyrimidine Photolyase, subunit A, domain 3"/>
    <property type="match status" value="1"/>
</dbReference>
<name>A0A9P9FQ02_9HYPO</name>
<dbReference type="SUPFAM" id="SSF48173">
    <property type="entry name" value="Cryptochrome/photolyase FAD-binding domain"/>
    <property type="match status" value="1"/>
</dbReference>
<feature type="domain" description="Photolyase/cryptochrome alpha/beta" evidence="7">
    <location>
        <begin position="4"/>
        <end position="136"/>
    </location>
</feature>
<sequence>MSNRRVIYWFRTDLRLHDSPALKAALDLEASVLWPIFTWDPYYVYRARGGLNRWQFLLDCQNDLSESITKLNPKSKLFVLREAPQTLFPKLFKAWNVTHLVFEKDTDAYARERDDVVVQAAKDAGVEIIIRSGRTLWDSDLVVDKNAGKPTMTIYQLQAAGKKIGDVRKPIPAPDHLPDPGDMPVDFEQNQPETKPDRNSGRRTETDTGYNGIAGPNGEFAIETMEELGFPSATTSHRGGETIALKMLDKIIADKKYTATFEKPKTSPAQFEPQSTTFLSPFLHFGALSVREFYWRVQDVVTTFGKGASTPPESLIGQLLFRDMYFAAQAALGPVFAQTAKNPQCRFIPWHLPSKRDPSTGMVTGEYHIDSEEADVWFKRWKWGVTGFPWIDALMRQLRIEGWIHHLGRHSVACFLTRGGCYIDWERGAEVFEEWLLDHEPACNAGNWQWLSCSAFFSQYFRCYSPVSFGQKWDEEGDFIRRWVPELRDLDAKYIYEPWKAPLSDQKKAGVRVNGDGLTDVEEGTYPKPMFDFSERRTVCLAAMKTAYGVHLYGNDDRVLDGSWRELFLAEGETEMQGELDGHGDKGCHKKQRETKKQGQSKTKRGVERGSIEAMLKKQKT</sequence>
<dbReference type="OrthoDB" id="435881at2759"/>
<feature type="region of interest" description="Disordered" evidence="6">
    <location>
        <begin position="575"/>
        <end position="621"/>
    </location>
</feature>
<evidence type="ECO:0000256" key="6">
    <source>
        <dbReference type="SAM" id="MobiDB-lite"/>
    </source>
</evidence>
<dbReference type="Gene3D" id="3.40.50.620">
    <property type="entry name" value="HUPs"/>
    <property type="match status" value="1"/>
</dbReference>
<feature type="site" description="Electron transfer via tryptophanyl radical" evidence="5">
    <location>
        <position position="448"/>
    </location>
</feature>
<dbReference type="GO" id="GO:0005634">
    <property type="term" value="C:nucleus"/>
    <property type="evidence" value="ECO:0007669"/>
    <property type="project" value="TreeGrafter"/>
</dbReference>
<dbReference type="PANTHER" id="PTHR11455:SF9">
    <property type="entry name" value="CRYPTOCHROME CIRCADIAN CLOCK 5 ISOFORM X1"/>
    <property type="match status" value="1"/>
</dbReference>
<dbReference type="InterPro" id="IPR014729">
    <property type="entry name" value="Rossmann-like_a/b/a_fold"/>
</dbReference>
<proteinExistence type="inferred from homology"/>
<accession>A0A9P9FQ02</accession>
<organism evidence="8 9">
    <name type="scientific">Dactylonectria macrodidyma</name>
    <dbReference type="NCBI Taxonomy" id="307937"/>
    <lineage>
        <taxon>Eukaryota</taxon>
        <taxon>Fungi</taxon>
        <taxon>Dikarya</taxon>
        <taxon>Ascomycota</taxon>
        <taxon>Pezizomycotina</taxon>
        <taxon>Sordariomycetes</taxon>
        <taxon>Hypocreomycetidae</taxon>
        <taxon>Hypocreales</taxon>
        <taxon>Nectriaceae</taxon>
        <taxon>Dactylonectria</taxon>
    </lineage>
</organism>
<dbReference type="InterPro" id="IPR002081">
    <property type="entry name" value="Cryptochrome/DNA_photolyase_1"/>
</dbReference>
<feature type="site" description="Electron transfer via tryptophanyl radical" evidence="5">
    <location>
        <position position="350"/>
    </location>
</feature>
<dbReference type="GO" id="GO:0071949">
    <property type="term" value="F:FAD binding"/>
    <property type="evidence" value="ECO:0007669"/>
    <property type="project" value="TreeGrafter"/>
</dbReference>
<evidence type="ECO:0000313" key="8">
    <source>
        <dbReference type="EMBL" id="KAH7170459.1"/>
    </source>
</evidence>
<evidence type="ECO:0000256" key="3">
    <source>
        <dbReference type="ARBA" id="ARBA00022827"/>
    </source>
</evidence>
<keyword evidence="2 4" id="KW-0285">Flavoprotein</keyword>
<dbReference type="Gene3D" id="1.25.40.80">
    <property type="match status" value="1"/>
</dbReference>
<dbReference type="GO" id="GO:0005737">
    <property type="term" value="C:cytoplasm"/>
    <property type="evidence" value="ECO:0007669"/>
    <property type="project" value="TreeGrafter"/>
</dbReference>
<gene>
    <name evidence="8" type="ORF">EDB81DRAFT_752967</name>
</gene>
<dbReference type="EMBL" id="JAGMUV010000002">
    <property type="protein sequence ID" value="KAH7170459.1"/>
    <property type="molecule type" value="Genomic_DNA"/>
</dbReference>
<feature type="compositionally biased region" description="Basic and acidic residues" evidence="6">
    <location>
        <begin position="194"/>
        <end position="206"/>
    </location>
</feature>
<dbReference type="AlphaFoldDB" id="A0A9P9FQ02"/>
<dbReference type="Pfam" id="PF00875">
    <property type="entry name" value="DNA_photolyase"/>
    <property type="match status" value="1"/>
</dbReference>
<dbReference type="GO" id="GO:0003904">
    <property type="term" value="F:deoxyribodipyrimidine photo-lyase activity"/>
    <property type="evidence" value="ECO:0007669"/>
    <property type="project" value="TreeGrafter"/>
</dbReference>
<dbReference type="Proteomes" id="UP000738349">
    <property type="component" value="Unassembled WGS sequence"/>
</dbReference>
<dbReference type="Pfam" id="PF03441">
    <property type="entry name" value="FAD_binding_7"/>
    <property type="match status" value="1"/>
</dbReference>